<feature type="compositionally biased region" description="Polar residues" evidence="3">
    <location>
        <begin position="485"/>
        <end position="502"/>
    </location>
</feature>
<evidence type="ECO:0000256" key="1">
    <source>
        <dbReference type="ARBA" id="ARBA00023117"/>
    </source>
</evidence>
<feature type="compositionally biased region" description="Low complexity" evidence="3">
    <location>
        <begin position="392"/>
        <end position="410"/>
    </location>
</feature>
<dbReference type="PANTHER" id="PTHR15398:SF4">
    <property type="entry name" value="BROMODOMAIN-CONTAINING PROTEIN 8 ISOFORM X1"/>
    <property type="match status" value="1"/>
</dbReference>
<accession>A0A1L7XSQ1</accession>
<evidence type="ECO:0000256" key="2">
    <source>
        <dbReference type="PROSITE-ProRule" id="PRU00035"/>
    </source>
</evidence>
<keyword evidence="7" id="KW-1185">Reference proteome</keyword>
<dbReference type="Proteomes" id="UP000184330">
    <property type="component" value="Unassembled WGS sequence"/>
</dbReference>
<keyword evidence="1 2" id="KW-0103">Bromodomain</keyword>
<feature type="compositionally biased region" description="Low complexity" evidence="3">
    <location>
        <begin position="295"/>
        <end position="309"/>
    </location>
</feature>
<dbReference type="Pfam" id="PF00439">
    <property type="entry name" value="Bromodomain"/>
    <property type="match status" value="1"/>
</dbReference>
<protein>
    <submittedName>
        <fullName evidence="6">Related to tpa inducible protein</fullName>
    </submittedName>
</protein>
<dbReference type="SUPFAM" id="SSF47370">
    <property type="entry name" value="Bromodomain"/>
    <property type="match status" value="1"/>
</dbReference>
<dbReference type="InterPro" id="IPR036427">
    <property type="entry name" value="Bromodomain-like_sf"/>
</dbReference>
<feature type="chain" id="PRO_5012318249" evidence="4">
    <location>
        <begin position="22"/>
        <end position="851"/>
    </location>
</feature>
<dbReference type="PROSITE" id="PS50014">
    <property type="entry name" value="BROMODOMAIN_2"/>
    <property type="match status" value="1"/>
</dbReference>
<dbReference type="InterPro" id="IPR001487">
    <property type="entry name" value="Bromodomain"/>
</dbReference>
<dbReference type="OrthoDB" id="21449at2759"/>
<feature type="compositionally biased region" description="Acidic residues" evidence="3">
    <location>
        <begin position="824"/>
        <end position="834"/>
    </location>
</feature>
<feature type="compositionally biased region" description="Polar residues" evidence="3">
    <location>
        <begin position="556"/>
        <end position="565"/>
    </location>
</feature>
<sequence>MTNTAAYTPLECLLLFQSLVAFGTEDQDFQRISDLLTTNPIVKDGDTYDAQRLTTESLRQLYLQLLRDELQAAEQESEDGSQSKKRKLQSPPLPTIKDAQQYREKLPQLVDRLYARYRDYMIKAIHEDEQRYKAVQQEIGEIERGEWDDRILKEEKAKTNGNGSPIEARPNTNGNVLQPSPEARPAAPLIPTKETPTQNPPPSPPTEARQEGLAISDVLNNSQEQSAAQRVPDQPRPPQGFPPPPKTGSNGPHGPSPLQTQQPSNWKWEPPYGPPPQQQPPYQTGLYPQYPPQYPQQFQPPRGSFSSPHGLPPPPHHVPSSPLSAQHPHPILLPPPNGIHRPPSSPGMPLDALADLAGQQYRAPSGSPMMQQPSAGSPMMQQPPTGYPPPFSSHQRPPSSSGPPQFQQPPYMQPYPPQPQQYQYPPNQRPPFTPQPAALIQTENRQYSSPYQLNQGPRPPVQMGTPGPRPSIPHTPMSRFVPPFTTGSGTKWTQTPSASTPRTQREIDAPEMEPISPILRPAKVESAKKATKKQAPKPEPKGKAPRRGVQRGRAGSTASSVVAQSHRSHSVMSHADELSLDSEIPNRHVKQEVATPIGVEDAGDTTADELPRPPTRLGATKRKRDSSIPRESRPPSAPPSHVLWTRAFPKISASALEAISGHKNASTFAAPVKERDAPGYKSLILRPQDLKSIRSAITAGHRAATAAAPVDMNPSATSTWLPISEDIIPPKGIINYAQFEKELMRMFANAVMFNADPDRGLGRRWHGIGKDRGDNVGYEIDEDGVVKDTRAMFADVEKIISSLRSAERRSEEMRESSMARGNVDEDEVDELAADDDSHVGNTGTVKRRRKA</sequence>
<evidence type="ECO:0000259" key="5">
    <source>
        <dbReference type="PROSITE" id="PS50014"/>
    </source>
</evidence>
<evidence type="ECO:0000313" key="7">
    <source>
        <dbReference type="Proteomes" id="UP000184330"/>
    </source>
</evidence>
<feature type="compositionally biased region" description="Pro residues" evidence="3">
    <location>
        <begin position="234"/>
        <end position="246"/>
    </location>
</feature>
<feature type="signal peptide" evidence="4">
    <location>
        <begin position="1"/>
        <end position="21"/>
    </location>
</feature>
<evidence type="ECO:0000313" key="6">
    <source>
        <dbReference type="EMBL" id="CZR68008.1"/>
    </source>
</evidence>
<feature type="domain" description="Bromo" evidence="5">
    <location>
        <begin position="660"/>
        <end position="761"/>
    </location>
</feature>
<dbReference type="AlphaFoldDB" id="A0A1L7XSQ1"/>
<dbReference type="GO" id="GO:0035267">
    <property type="term" value="C:NuA4 histone acetyltransferase complex"/>
    <property type="evidence" value="ECO:0007669"/>
    <property type="project" value="TreeGrafter"/>
</dbReference>
<dbReference type="Gene3D" id="1.20.920.10">
    <property type="entry name" value="Bromodomain-like"/>
    <property type="match status" value="1"/>
</dbReference>
<feature type="compositionally biased region" description="Polar residues" evidence="3">
    <location>
        <begin position="218"/>
        <end position="228"/>
    </location>
</feature>
<feature type="compositionally biased region" description="Polar residues" evidence="3">
    <location>
        <begin position="368"/>
        <end position="384"/>
    </location>
</feature>
<feature type="region of interest" description="Disordered" evidence="3">
    <location>
        <begin position="805"/>
        <end position="851"/>
    </location>
</feature>
<proteinExistence type="predicted"/>
<dbReference type="PANTHER" id="PTHR15398">
    <property type="entry name" value="BROMODOMAIN-CONTAINING PROTEIN 8"/>
    <property type="match status" value="1"/>
</dbReference>
<reference evidence="6 7" key="1">
    <citation type="submission" date="2016-03" db="EMBL/GenBank/DDBJ databases">
        <authorList>
            <person name="Ploux O."/>
        </authorList>
    </citation>
    <scope>NUCLEOTIDE SEQUENCE [LARGE SCALE GENOMIC DNA]</scope>
    <source>
        <strain evidence="6 7">UAMH 11012</strain>
    </source>
</reference>
<feature type="compositionally biased region" description="Polar residues" evidence="3">
    <location>
        <begin position="441"/>
        <end position="455"/>
    </location>
</feature>
<feature type="region of interest" description="Disordered" evidence="3">
    <location>
        <begin position="156"/>
        <end position="643"/>
    </location>
</feature>
<name>A0A1L7XSQ1_9HELO</name>
<organism evidence="6 7">
    <name type="scientific">Phialocephala subalpina</name>
    <dbReference type="NCBI Taxonomy" id="576137"/>
    <lineage>
        <taxon>Eukaryota</taxon>
        <taxon>Fungi</taxon>
        <taxon>Dikarya</taxon>
        <taxon>Ascomycota</taxon>
        <taxon>Pezizomycotina</taxon>
        <taxon>Leotiomycetes</taxon>
        <taxon>Helotiales</taxon>
        <taxon>Mollisiaceae</taxon>
        <taxon>Phialocephala</taxon>
        <taxon>Phialocephala fortinii species complex</taxon>
    </lineage>
</organism>
<gene>
    <name evidence="6" type="ORF">PAC_17907</name>
</gene>
<dbReference type="EMBL" id="FJOG01000049">
    <property type="protein sequence ID" value="CZR68008.1"/>
    <property type="molecule type" value="Genomic_DNA"/>
</dbReference>
<dbReference type="STRING" id="576137.A0A1L7XSQ1"/>
<evidence type="ECO:0000256" key="3">
    <source>
        <dbReference type="SAM" id="MobiDB-lite"/>
    </source>
</evidence>
<feature type="region of interest" description="Disordered" evidence="3">
    <location>
        <begin position="72"/>
        <end position="102"/>
    </location>
</feature>
<keyword evidence="4" id="KW-0732">Signal</keyword>
<dbReference type="GO" id="GO:0006325">
    <property type="term" value="P:chromatin organization"/>
    <property type="evidence" value="ECO:0007669"/>
    <property type="project" value="UniProtKB-ARBA"/>
</dbReference>
<feature type="compositionally biased region" description="Basic and acidic residues" evidence="3">
    <location>
        <begin position="805"/>
        <end position="817"/>
    </location>
</feature>
<evidence type="ECO:0000256" key="4">
    <source>
        <dbReference type="SAM" id="SignalP"/>
    </source>
</evidence>